<dbReference type="EMBL" id="VSSS01000008">
    <property type="protein sequence ID" value="TYL99126.1"/>
    <property type="molecule type" value="Genomic_DNA"/>
</dbReference>
<dbReference type="Pfam" id="PF11749">
    <property type="entry name" value="DUF3305"/>
    <property type="match status" value="1"/>
</dbReference>
<proteinExistence type="predicted"/>
<feature type="region of interest" description="Disordered" evidence="1">
    <location>
        <begin position="146"/>
        <end position="168"/>
    </location>
</feature>
<evidence type="ECO:0000313" key="3">
    <source>
        <dbReference type="Proteomes" id="UP000324758"/>
    </source>
</evidence>
<keyword evidence="3" id="KW-1185">Reference proteome</keyword>
<evidence type="ECO:0000313" key="2">
    <source>
        <dbReference type="EMBL" id="TYL99126.1"/>
    </source>
</evidence>
<dbReference type="InterPro" id="IPR021736">
    <property type="entry name" value="DUF3305"/>
</dbReference>
<organism evidence="2 3">
    <name type="scientific">Bradyrhizobium rifense</name>
    <dbReference type="NCBI Taxonomy" id="515499"/>
    <lineage>
        <taxon>Bacteria</taxon>
        <taxon>Pseudomonadati</taxon>
        <taxon>Pseudomonadota</taxon>
        <taxon>Alphaproteobacteria</taxon>
        <taxon>Hyphomicrobiales</taxon>
        <taxon>Nitrobacteraceae</taxon>
        <taxon>Bradyrhizobium</taxon>
    </lineage>
</organism>
<protein>
    <submittedName>
        <fullName evidence="2">DUF3305 domain-containing protein</fullName>
    </submittedName>
</protein>
<gene>
    <name evidence="2" type="ORF">FXB40_03115</name>
</gene>
<dbReference type="RefSeq" id="WP_148770757.1">
    <property type="nucleotide sequence ID" value="NZ_VSSS01000008.1"/>
</dbReference>
<dbReference type="Proteomes" id="UP000324758">
    <property type="component" value="Unassembled WGS sequence"/>
</dbReference>
<comment type="caution">
    <text evidence="2">The sequence shown here is derived from an EMBL/GenBank/DDBJ whole genome shotgun (WGS) entry which is preliminary data.</text>
</comment>
<feature type="compositionally biased region" description="Basic and acidic residues" evidence="1">
    <location>
        <begin position="146"/>
        <end position="156"/>
    </location>
</feature>
<name>A0A5D3KZW8_9BRAD</name>
<feature type="compositionally biased region" description="Basic residues" evidence="1">
    <location>
        <begin position="157"/>
        <end position="168"/>
    </location>
</feature>
<evidence type="ECO:0000256" key="1">
    <source>
        <dbReference type="SAM" id="MobiDB-lite"/>
    </source>
</evidence>
<dbReference type="AlphaFoldDB" id="A0A5D3KZW8"/>
<sequence length="168" mass="18471">MRSTALAVIPVGVLVERRKAKSVWADFLWGPVSVLAGTPTAAPWTPVDTREDMTLFFLGQAVIELHRTETANYQDNLASGTPALWTALRPVASGPGPYEILAVTADPAEGEGFTNADTNHVEAIPMPPDVVKIVAQFIAEHHVDRPFVKRQRDQKTSPHRKVGREREQ</sequence>
<dbReference type="OrthoDB" id="7271084at2"/>
<reference evidence="2 3" key="1">
    <citation type="submission" date="2019-08" db="EMBL/GenBank/DDBJ databases">
        <title>Bradyrhizobium hipponensis sp. nov., a rhizobium isolated from a Lupinus angustifolius root nodule in Tunisia.</title>
        <authorList>
            <person name="Off K."/>
            <person name="Rejili M."/>
            <person name="Mars M."/>
            <person name="Brachmann A."/>
            <person name="Marin M."/>
        </authorList>
    </citation>
    <scope>NUCLEOTIDE SEQUENCE [LARGE SCALE GENOMIC DNA]</scope>
    <source>
        <strain evidence="2 3">CTAW71</strain>
    </source>
</reference>
<accession>A0A5D3KZW8</accession>